<dbReference type="AlphaFoldDB" id="A0A9P7JKY8"/>
<name>A0A9P7JKY8_9AGAM</name>
<keyword evidence="1" id="KW-0472">Membrane</keyword>
<sequence length="699" mass="78880">MPQIFAHGQKYRVLYQHITYQSPDDGNVPPIGPNCPRGGRPLVAHASWREQAKAVRSNHITADALIGALATPRIDAASPSLNFCAWVKEIVSYLQHPHYVNLGGGSIGETIACCHSISHQQNGSSFVAMLTYMQLAIQCQSLINTYKERSSICWVYDDHVAQLPNAPAQTTFNRWNAIGCKFISLAAGGSIYILVLIAGLDMRWKIATLGGCIPWEVGKMLRQPEMCKTPTLILQRIIPAIAWIRSHLPLSLEKVFCPSLLASVGLNETLDCTNLSVTDKVFDAFKQNNYILPPRHFDSWMDCTTAVVEAMIVIRGNGHISMDHRVNPGYSYYTIRTVDQAICRIPKVSVIQTTFDHEHPDNRKFPAETDQNENIFWTEQERVRAEAGVVIQDLDDLRNKLDQRYANGSSEDTDTYLRIPMDAFQGALDLRNADDSLMAFVCPTLPESIRSNLLSSFLACFDGNEVLCVRKLKDDFHADDCQDQDTQIEHHDSVTLEKVAEKVLKSSFHCLHFSIWNRYATKGDQAPTDIHPHYMSREDVSRTNHSQTLPYQSRDILEHQQLYNNILLAFGELFEWIDDVIKECLPTEYEVLVELAQDLPGGEVSPVTPFLSLVVNLNVSTLGHHDRFDKDFCLVLPLGNFKGGALVMFEQCLVLELCSDDFAIFRSGETTHFNLPYEDKSFDVWKDTCNGWAPNDHFH</sequence>
<dbReference type="Gene3D" id="3.60.130.30">
    <property type="match status" value="1"/>
</dbReference>
<dbReference type="OrthoDB" id="2690740at2759"/>
<dbReference type="GeneID" id="64696925"/>
<evidence type="ECO:0000313" key="2">
    <source>
        <dbReference type="EMBL" id="KAG2083089.1"/>
    </source>
</evidence>
<evidence type="ECO:0000256" key="1">
    <source>
        <dbReference type="SAM" id="Phobius"/>
    </source>
</evidence>
<dbReference type="RefSeq" id="XP_041284365.1">
    <property type="nucleotide sequence ID" value="XM_041434666.1"/>
</dbReference>
<accession>A0A9P7JKY8</accession>
<gene>
    <name evidence="2" type="ORF">F5147DRAFT_660271</name>
</gene>
<dbReference type="EMBL" id="JABBWM010000294">
    <property type="protein sequence ID" value="KAG2083089.1"/>
    <property type="molecule type" value="Genomic_DNA"/>
</dbReference>
<keyword evidence="3" id="KW-1185">Reference proteome</keyword>
<dbReference type="Proteomes" id="UP000823399">
    <property type="component" value="Unassembled WGS sequence"/>
</dbReference>
<organism evidence="2 3">
    <name type="scientific">Suillus discolor</name>
    <dbReference type="NCBI Taxonomy" id="1912936"/>
    <lineage>
        <taxon>Eukaryota</taxon>
        <taxon>Fungi</taxon>
        <taxon>Dikarya</taxon>
        <taxon>Basidiomycota</taxon>
        <taxon>Agaricomycotina</taxon>
        <taxon>Agaricomycetes</taxon>
        <taxon>Agaricomycetidae</taxon>
        <taxon>Boletales</taxon>
        <taxon>Suillineae</taxon>
        <taxon>Suillaceae</taxon>
        <taxon>Suillus</taxon>
    </lineage>
</organism>
<keyword evidence="1" id="KW-1133">Transmembrane helix</keyword>
<evidence type="ECO:0000313" key="3">
    <source>
        <dbReference type="Proteomes" id="UP000823399"/>
    </source>
</evidence>
<protein>
    <submittedName>
        <fullName evidence="2">Uncharacterized protein</fullName>
    </submittedName>
</protein>
<feature type="transmembrane region" description="Helical" evidence="1">
    <location>
        <begin position="182"/>
        <end position="200"/>
    </location>
</feature>
<reference evidence="2" key="1">
    <citation type="journal article" date="2020" name="New Phytol.">
        <title>Comparative genomics reveals dynamic genome evolution in host specialist ectomycorrhizal fungi.</title>
        <authorList>
            <person name="Lofgren L.A."/>
            <person name="Nguyen N.H."/>
            <person name="Vilgalys R."/>
            <person name="Ruytinx J."/>
            <person name="Liao H.L."/>
            <person name="Branco S."/>
            <person name="Kuo A."/>
            <person name="LaButti K."/>
            <person name="Lipzen A."/>
            <person name="Andreopoulos W."/>
            <person name="Pangilinan J."/>
            <person name="Riley R."/>
            <person name="Hundley H."/>
            <person name="Na H."/>
            <person name="Barry K."/>
            <person name="Grigoriev I.V."/>
            <person name="Stajich J.E."/>
            <person name="Kennedy P.G."/>
        </authorList>
    </citation>
    <scope>NUCLEOTIDE SEQUENCE</scope>
    <source>
        <strain evidence="2">FC423</strain>
    </source>
</reference>
<keyword evidence="1" id="KW-0812">Transmembrane</keyword>
<comment type="caution">
    <text evidence="2">The sequence shown here is derived from an EMBL/GenBank/DDBJ whole genome shotgun (WGS) entry which is preliminary data.</text>
</comment>
<proteinExistence type="predicted"/>